<gene>
    <name evidence="2" type="ORF">Adu01nite_10730</name>
</gene>
<evidence type="ECO:0000313" key="2">
    <source>
        <dbReference type="EMBL" id="GID99722.1"/>
    </source>
</evidence>
<reference evidence="2 3" key="1">
    <citation type="submission" date="2021-01" db="EMBL/GenBank/DDBJ databases">
        <title>Whole genome shotgun sequence of Actinoplanes durhamensis NBRC 14914.</title>
        <authorList>
            <person name="Komaki H."/>
            <person name="Tamura T."/>
        </authorList>
    </citation>
    <scope>NUCLEOTIDE SEQUENCE [LARGE SCALE GENOMIC DNA]</scope>
    <source>
        <strain evidence="2 3">NBRC 14914</strain>
    </source>
</reference>
<evidence type="ECO:0000313" key="3">
    <source>
        <dbReference type="Proteomes" id="UP000637628"/>
    </source>
</evidence>
<organism evidence="2 3">
    <name type="scientific">Paractinoplanes durhamensis</name>
    <dbReference type="NCBI Taxonomy" id="113563"/>
    <lineage>
        <taxon>Bacteria</taxon>
        <taxon>Bacillati</taxon>
        <taxon>Actinomycetota</taxon>
        <taxon>Actinomycetes</taxon>
        <taxon>Micromonosporales</taxon>
        <taxon>Micromonosporaceae</taxon>
        <taxon>Paractinoplanes</taxon>
    </lineage>
</organism>
<dbReference type="InterPro" id="IPR007278">
    <property type="entry name" value="DUF397"/>
</dbReference>
<feature type="domain" description="DUF397" evidence="1">
    <location>
        <begin position="5"/>
        <end position="56"/>
    </location>
</feature>
<accession>A0ABQ3YQ56</accession>
<name>A0ABQ3YQ56_9ACTN</name>
<dbReference type="Pfam" id="PF04149">
    <property type="entry name" value="DUF397"/>
    <property type="match status" value="1"/>
</dbReference>
<proteinExistence type="predicted"/>
<sequence>MLDQNWRKSTRSGGNGACVEVRRVDDTIEVRDTKDRTGPVLSFTIAEWVAFTGGTKGGKFDL</sequence>
<dbReference type="Proteomes" id="UP000637628">
    <property type="component" value="Unassembled WGS sequence"/>
</dbReference>
<dbReference type="RefSeq" id="WP_203725384.1">
    <property type="nucleotide sequence ID" value="NZ_BAAATX010000032.1"/>
</dbReference>
<comment type="caution">
    <text evidence="2">The sequence shown here is derived from an EMBL/GenBank/DDBJ whole genome shotgun (WGS) entry which is preliminary data.</text>
</comment>
<evidence type="ECO:0000259" key="1">
    <source>
        <dbReference type="Pfam" id="PF04149"/>
    </source>
</evidence>
<keyword evidence="3" id="KW-1185">Reference proteome</keyword>
<protein>
    <submittedName>
        <fullName evidence="2">DUF397 domain-containing protein</fullName>
    </submittedName>
</protein>
<dbReference type="EMBL" id="BOML01000010">
    <property type="protein sequence ID" value="GID99722.1"/>
    <property type="molecule type" value="Genomic_DNA"/>
</dbReference>